<dbReference type="EC" id="2.7.7.72" evidence="11"/>
<comment type="catalytic activity">
    <reaction evidence="11">
        <text>a tRNA with a 3' CCA end + 2 CTP + ATP = a tRNA with a 3' CCACCA end + 3 diphosphate</text>
        <dbReference type="Rhea" id="RHEA:76235"/>
        <dbReference type="Rhea" id="RHEA-COMP:10468"/>
        <dbReference type="Rhea" id="RHEA-COMP:18655"/>
        <dbReference type="ChEBI" id="CHEBI:30616"/>
        <dbReference type="ChEBI" id="CHEBI:33019"/>
        <dbReference type="ChEBI" id="CHEBI:37563"/>
        <dbReference type="ChEBI" id="CHEBI:83071"/>
        <dbReference type="ChEBI" id="CHEBI:195187"/>
    </reaction>
</comment>
<dbReference type="Gene3D" id="3.30.460.10">
    <property type="entry name" value="Beta Polymerase, domain 2"/>
    <property type="match status" value="1"/>
</dbReference>
<dbReference type="InterPro" id="IPR032828">
    <property type="entry name" value="PolyA_RNA-bd"/>
</dbReference>
<dbReference type="GO" id="GO:0005524">
    <property type="term" value="F:ATP binding"/>
    <property type="evidence" value="ECO:0007669"/>
    <property type="project" value="UniProtKB-UniRule"/>
</dbReference>
<feature type="binding site" evidence="11">
    <location>
        <position position="35"/>
    </location>
    <ligand>
        <name>ATP</name>
        <dbReference type="ChEBI" id="CHEBI:30616"/>
    </ligand>
</feature>
<dbReference type="Proteomes" id="UP000051992">
    <property type="component" value="Unassembled WGS sequence"/>
</dbReference>
<keyword evidence="16" id="KW-1185">Reference proteome</keyword>
<evidence type="ECO:0000256" key="3">
    <source>
        <dbReference type="ARBA" id="ARBA00022694"/>
    </source>
</evidence>
<comment type="catalytic activity">
    <reaction evidence="11">
        <text>a tRNA precursor + 2 CTP + ATP = a tRNA with a 3' CCA end + 3 diphosphate</text>
        <dbReference type="Rhea" id="RHEA:14433"/>
        <dbReference type="Rhea" id="RHEA-COMP:10465"/>
        <dbReference type="Rhea" id="RHEA-COMP:10468"/>
        <dbReference type="ChEBI" id="CHEBI:30616"/>
        <dbReference type="ChEBI" id="CHEBI:33019"/>
        <dbReference type="ChEBI" id="CHEBI:37563"/>
        <dbReference type="ChEBI" id="CHEBI:74896"/>
        <dbReference type="ChEBI" id="CHEBI:83071"/>
        <dbReference type="EC" id="2.7.7.72"/>
    </reaction>
</comment>
<dbReference type="GO" id="GO:0001680">
    <property type="term" value="P:tRNA 3'-terminal CCA addition"/>
    <property type="evidence" value="ECO:0007669"/>
    <property type="project" value="UniProtKB-UniRule"/>
</dbReference>
<feature type="binding site" evidence="11">
    <location>
        <position position="32"/>
    </location>
    <ligand>
        <name>ATP</name>
        <dbReference type="ChEBI" id="CHEBI:30616"/>
    </ligand>
</feature>
<feature type="binding site" evidence="11">
    <location>
        <position position="162"/>
    </location>
    <ligand>
        <name>ATP</name>
        <dbReference type="ChEBI" id="CHEBI:30616"/>
    </ligand>
</feature>
<dbReference type="Gene3D" id="1.20.58.560">
    <property type="match status" value="1"/>
</dbReference>
<dbReference type="RefSeq" id="WP_057744167.1">
    <property type="nucleotide sequence ID" value="NZ_BJLU01000003.1"/>
</dbReference>
<dbReference type="Pfam" id="PF01743">
    <property type="entry name" value="PolyA_pol"/>
    <property type="match status" value="1"/>
</dbReference>
<feature type="binding site" evidence="11">
    <location>
        <position position="47"/>
    </location>
    <ligand>
        <name>Mg(2+)</name>
        <dbReference type="ChEBI" id="CHEBI:18420"/>
    </ligand>
</feature>
<keyword evidence="5 11" id="KW-0479">Metal-binding</keyword>
<feature type="binding site" evidence="11">
    <location>
        <position position="116"/>
    </location>
    <ligand>
        <name>ATP</name>
        <dbReference type="ChEBI" id="CHEBI:30616"/>
    </ligand>
</feature>
<keyword evidence="4 11" id="KW-0548">Nucleotidyltransferase</keyword>
<dbReference type="InterPro" id="IPR032810">
    <property type="entry name" value="CCA-adding_enz_C"/>
</dbReference>
<feature type="domain" description="tRNA nucleotidyltransferase/poly(A) polymerase RNA and SrmB- binding" evidence="13">
    <location>
        <begin position="174"/>
        <end position="226"/>
    </location>
</feature>
<evidence type="ECO:0000256" key="7">
    <source>
        <dbReference type="ARBA" id="ARBA00022800"/>
    </source>
</evidence>
<evidence type="ECO:0000256" key="5">
    <source>
        <dbReference type="ARBA" id="ARBA00022723"/>
    </source>
</evidence>
<evidence type="ECO:0000313" key="15">
    <source>
        <dbReference type="EMBL" id="KRN47081.1"/>
    </source>
</evidence>
<gene>
    <name evidence="11" type="primary">cca</name>
    <name evidence="15" type="ORF">IV50_GL000351</name>
</gene>
<evidence type="ECO:0000259" key="12">
    <source>
        <dbReference type="Pfam" id="PF01743"/>
    </source>
</evidence>
<evidence type="ECO:0000256" key="9">
    <source>
        <dbReference type="ARBA" id="ARBA00022842"/>
    </source>
</evidence>
<dbReference type="InterPro" id="IPR043519">
    <property type="entry name" value="NT_sf"/>
</dbReference>
<feature type="binding site" evidence="11">
    <location>
        <position position="162"/>
    </location>
    <ligand>
        <name>CTP</name>
        <dbReference type="ChEBI" id="CHEBI:37563"/>
    </ligand>
</feature>
<dbReference type="GO" id="GO:0042245">
    <property type="term" value="P:RNA repair"/>
    <property type="evidence" value="ECO:0007669"/>
    <property type="project" value="UniProtKB-KW"/>
</dbReference>
<evidence type="ECO:0000256" key="1">
    <source>
        <dbReference type="ARBA" id="ARBA00001946"/>
    </source>
</evidence>
<dbReference type="GeneID" id="86899489"/>
<dbReference type="GO" id="GO:0000287">
    <property type="term" value="F:magnesium ion binding"/>
    <property type="evidence" value="ECO:0007669"/>
    <property type="project" value="UniProtKB-UniRule"/>
</dbReference>
<evidence type="ECO:0000259" key="14">
    <source>
        <dbReference type="Pfam" id="PF13735"/>
    </source>
</evidence>
<dbReference type="InterPro" id="IPR050264">
    <property type="entry name" value="Bact_CCA-adding_enz_type3_sf"/>
</dbReference>
<feature type="binding site" evidence="11">
    <location>
        <position position="165"/>
    </location>
    <ligand>
        <name>ATP</name>
        <dbReference type="ChEBI" id="CHEBI:30616"/>
    </ligand>
</feature>
<feature type="binding site" evidence="11">
    <location>
        <position position="165"/>
    </location>
    <ligand>
        <name>CTP</name>
        <dbReference type="ChEBI" id="CHEBI:37563"/>
    </ligand>
</feature>
<dbReference type="Gene3D" id="1.10.110.30">
    <property type="match status" value="1"/>
</dbReference>
<dbReference type="PANTHER" id="PTHR46173:SF1">
    <property type="entry name" value="CCA TRNA NUCLEOTIDYLTRANSFERASE 1, MITOCHONDRIAL"/>
    <property type="match status" value="1"/>
</dbReference>
<feature type="binding site" evidence="11">
    <location>
        <position position="159"/>
    </location>
    <ligand>
        <name>CTP</name>
        <dbReference type="ChEBI" id="CHEBI:37563"/>
    </ligand>
</feature>
<keyword evidence="10 11" id="KW-0694">RNA-binding</keyword>
<dbReference type="Pfam" id="PF13735">
    <property type="entry name" value="tRNA_NucTran2_2"/>
    <property type="match status" value="1"/>
</dbReference>
<comment type="subunit">
    <text evidence="11">Homodimer.</text>
</comment>
<feature type="binding site" evidence="11">
    <location>
        <position position="168"/>
    </location>
    <ligand>
        <name>CTP</name>
        <dbReference type="ChEBI" id="CHEBI:37563"/>
    </ligand>
</feature>
<reference evidence="15 16" key="1">
    <citation type="journal article" date="2015" name="Genome Announc.">
        <title>Expanding the biotechnology potential of lactobacilli through comparative genomics of 213 strains and associated genera.</title>
        <authorList>
            <person name="Sun Z."/>
            <person name="Harris H.M."/>
            <person name="McCann A."/>
            <person name="Guo C."/>
            <person name="Argimon S."/>
            <person name="Zhang W."/>
            <person name="Yang X."/>
            <person name="Jeffery I.B."/>
            <person name="Cooney J.C."/>
            <person name="Kagawa T.F."/>
            <person name="Liu W."/>
            <person name="Song Y."/>
            <person name="Salvetti E."/>
            <person name="Wrobel A."/>
            <person name="Rasinkangas P."/>
            <person name="Parkhill J."/>
            <person name="Rea M.C."/>
            <person name="O'Sullivan O."/>
            <person name="Ritari J."/>
            <person name="Douillard F.P."/>
            <person name="Paul Ross R."/>
            <person name="Yang R."/>
            <person name="Briner A.E."/>
            <person name="Felis G.E."/>
            <person name="de Vos W.M."/>
            <person name="Barrangou R."/>
            <person name="Klaenhammer T.R."/>
            <person name="Caufield P.W."/>
            <person name="Cui Y."/>
            <person name="Zhang H."/>
            <person name="O'Toole P.W."/>
        </authorList>
    </citation>
    <scope>NUCLEOTIDE SEQUENCE [LARGE SCALE GENOMIC DNA]</scope>
    <source>
        <strain evidence="15 16">DSM 20410</strain>
    </source>
</reference>
<evidence type="ECO:0000256" key="8">
    <source>
        <dbReference type="ARBA" id="ARBA00022840"/>
    </source>
</evidence>
<dbReference type="CDD" id="cd05398">
    <property type="entry name" value="NT_ClassII-CCAase"/>
    <property type="match status" value="1"/>
</dbReference>
<keyword evidence="9 11" id="KW-0460">Magnesium</keyword>
<evidence type="ECO:0000256" key="6">
    <source>
        <dbReference type="ARBA" id="ARBA00022741"/>
    </source>
</evidence>
<protein>
    <recommendedName>
        <fullName evidence="11">CCA-adding enzyme</fullName>
        <ecNumber evidence="11">2.7.7.72</ecNumber>
    </recommendedName>
    <alternativeName>
        <fullName evidence="11">CCA tRNA nucleotidyltransferase</fullName>
    </alternativeName>
    <alternativeName>
        <fullName evidence="11">tRNA CCA-pyrophosphorylase</fullName>
    </alternativeName>
    <alternativeName>
        <fullName evidence="11">tRNA adenylyl-/cytidylyl- transferase</fullName>
    </alternativeName>
    <alternativeName>
        <fullName evidence="11">tRNA nucleotidyltransferase</fullName>
    </alternativeName>
    <alternativeName>
        <fullName evidence="11">tRNA-NT</fullName>
    </alternativeName>
</protein>
<comment type="function">
    <text evidence="11">Catalyzes the addition and repair of the essential 3'-terminal CCA sequence in tRNAs without using a nucleic acid template. Adds these three nucleotides in the order of C, C, and A to the tRNA nucleotide-73, using CTP and ATP as substrates and producing inorganic pyrophosphate. tRNA 3'-terminal CCA addition is required both for tRNA processing and repair. Also involved in tRNA surveillance by mediating tandem CCA addition to generate a CCACCA at the 3' terminus of unstable tRNAs. While stable tRNAs receive only 3'-terminal CCA, unstable tRNAs are marked with CCACCA and rapidly degraded.</text>
</comment>
<dbReference type="PANTHER" id="PTHR46173">
    <property type="entry name" value="CCA TRNA NUCLEOTIDYLTRANSFERASE 1, MITOCHONDRIAL"/>
    <property type="match status" value="1"/>
</dbReference>
<feature type="domain" description="Poly A polymerase head" evidence="12">
    <location>
        <begin position="27"/>
        <end position="147"/>
    </location>
</feature>
<dbReference type="AlphaFoldDB" id="A0A0R2H2D3"/>
<dbReference type="GO" id="GO:0004810">
    <property type="term" value="F:CCA tRNA nucleotidyltransferase activity"/>
    <property type="evidence" value="ECO:0007669"/>
    <property type="project" value="UniProtKB-UniRule"/>
</dbReference>
<dbReference type="InterPro" id="IPR023068">
    <property type="entry name" value="CCA-adding_enz_firmicutes"/>
</dbReference>
<feature type="binding site" evidence="11">
    <location>
        <position position="159"/>
    </location>
    <ligand>
        <name>ATP</name>
        <dbReference type="ChEBI" id="CHEBI:30616"/>
    </ligand>
</feature>
<feature type="binding site" evidence="11">
    <location>
        <position position="32"/>
    </location>
    <ligand>
        <name>CTP</name>
        <dbReference type="ChEBI" id="CHEBI:37563"/>
    </ligand>
</feature>
<organism evidence="15 16">
    <name type="scientific">Weissella viridescens</name>
    <name type="common">Lactobacillus viridescens</name>
    <dbReference type="NCBI Taxonomy" id="1629"/>
    <lineage>
        <taxon>Bacteria</taxon>
        <taxon>Bacillati</taxon>
        <taxon>Bacillota</taxon>
        <taxon>Bacilli</taxon>
        <taxon>Lactobacillales</taxon>
        <taxon>Lactobacillaceae</taxon>
        <taxon>Weissella</taxon>
    </lineage>
</organism>
<dbReference type="NCBIfam" id="NF009814">
    <property type="entry name" value="PRK13299.1"/>
    <property type="match status" value="1"/>
</dbReference>
<feature type="binding site" evidence="11">
    <location>
        <position position="116"/>
    </location>
    <ligand>
        <name>CTP</name>
        <dbReference type="ChEBI" id="CHEBI:37563"/>
    </ligand>
</feature>
<dbReference type="PATRIC" id="fig|1629.5.peg.355"/>
<dbReference type="HAMAP" id="MF_01263">
    <property type="entry name" value="CCA_bact_type3"/>
    <property type="match status" value="1"/>
</dbReference>
<evidence type="ECO:0000259" key="13">
    <source>
        <dbReference type="Pfam" id="PF12627"/>
    </source>
</evidence>
<dbReference type="Pfam" id="PF12627">
    <property type="entry name" value="PolyA_pol_RNAbd"/>
    <property type="match status" value="1"/>
</dbReference>
<comment type="similarity">
    <text evidence="11">Belongs to the tRNA nucleotidyltransferase/poly(A) polymerase family. Bacterial CCA-adding enzyme type 3 subfamily.</text>
</comment>
<dbReference type="GO" id="GO:0000049">
    <property type="term" value="F:tRNA binding"/>
    <property type="evidence" value="ECO:0007669"/>
    <property type="project" value="UniProtKB-UniRule"/>
</dbReference>
<evidence type="ECO:0000256" key="2">
    <source>
        <dbReference type="ARBA" id="ARBA00022679"/>
    </source>
</evidence>
<comment type="miscellaneous">
    <text evidence="11">A single active site specifically recognizes both ATP and CTP and is responsible for their addition.</text>
</comment>
<dbReference type="Gene3D" id="1.10.246.80">
    <property type="match status" value="1"/>
</dbReference>
<dbReference type="InterPro" id="IPR002646">
    <property type="entry name" value="PolA_pol_head_dom"/>
</dbReference>
<keyword evidence="3 11" id="KW-0819">tRNA processing</keyword>
<feature type="domain" description="CCA-adding enzyme C-terminal" evidence="14">
    <location>
        <begin position="250"/>
        <end position="393"/>
    </location>
</feature>
<dbReference type="SUPFAM" id="SSF81301">
    <property type="entry name" value="Nucleotidyltransferase"/>
    <property type="match status" value="1"/>
</dbReference>
<evidence type="ECO:0000256" key="10">
    <source>
        <dbReference type="ARBA" id="ARBA00022884"/>
    </source>
</evidence>
<accession>A0A0R2H2D3</accession>
<feature type="binding site" evidence="11">
    <location>
        <position position="168"/>
    </location>
    <ligand>
        <name>ATP</name>
        <dbReference type="ChEBI" id="CHEBI:30616"/>
    </ligand>
</feature>
<comment type="cofactor">
    <cofactor evidence="1 11">
        <name>Mg(2+)</name>
        <dbReference type="ChEBI" id="CHEBI:18420"/>
    </cofactor>
</comment>
<comment type="caution">
    <text evidence="15">The sequence shown here is derived from an EMBL/GenBank/DDBJ whole genome shotgun (WGS) entry which is preliminary data.</text>
</comment>
<keyword evidence="6 11" id="KW-0547">Nucleotide-binding</keyword>
<name>A0A0R2H2D3_WEIVI</name>
<dbReference type="SUPFAM" id="SSF81891">
    <property type="entry name" value="Poly A polymerase C-terminal region-like"/>
    <property type="match status" value="1"/>
</dbReference>
<proteinExistence type="inferred from homology"/>
<dbReference type="EMBL" id="JQBM01000001">
    <property type="protein sequence ID" value="KRN47081.1"/>
    <property type="molecule type" value="Genomic_DNA"/>
</dbReference>
<feature type="binding site" evidence="11">
    <location>
        <position position="35"/>
    </location>
    <ligand>
        <name>CTP</name>
        <dbReference type="ChEBI" id="CHEBI:37563"/>
    </ligand>
</feature>
<evidence type="ECO:0000313" key="16">
    <source>
        <dbReference type="Proteomes" id="UP000051992"/>
    </source>
</evidence>
<keyword evidence="2 11" id="KW-0808">Transferase</keyword>
<evidence type="ECO:0000256" key="11">
    <source>
        <dbReference type="HAMAP-Rule" id="MF_01263"/>
    </source>
</evidence>
<keyword evidence="7 11" id="KW-0692">RNA repair</keyword>
<feature type="binding site" evidence="11">
    <location>
        <position position="45"/>
    </location>
    <ligand>
        <name>Mg(2+)</name>
        <dbReference type="ChEBI" id="CHEBI:18420"/>
    </ligand>
</feature>
<sequence>MKLATLPKEFQDALPILETIEAAGYEAYFVGGSVRDTLLGKPIHDVDIATSAFPAEIKSLFNKTVDTGIEHGTVMILDHGTGYETTTFRTESDYTDFRRPDSVSFVRSLSEDLKRRDFTVNALALTASGEVIDHFGGLDDLDNHVLRAVGEPSERFHEDALRMMRAVRFAAQLNFEIESNTQQAILDHAALLANISIERINVEFTKLLQAPAATYGILEMLKGHLNAYMSGLASSDIDLIGLAELEETAQPQDDAQAWTLLVFELGLTPDDAGIFLRNWKHSKDLIKTVQTSITLLNALRLGEVSDWELYQAGPAIQTALAVVALSELPIDGQALQVRYQALPIHSRAELAITGGDLAKNLQQKPGPLFGKILNQLEHEVVLKQIANLNSALVYRAIELMGKEKK</sequence>
<evidence type="ECO:0000256" key="4">
    <source>
        <dbReference type="ARBA" id="ARBA00022695"/>
    </source>
</evidence>
<keyword evidence="8 11" id="KW-0067">ATP-binding</keyword>
<dbReference type="OrthoDB" id="9805698at2"/>